<evidence type="ECO:0000256" key="4">
    <source>
        <dbReference type="ARBA" id="ARBA00022691"/>
    </source>
</evidence>
<dbReference type="GO" id="GO:0140999">
    <property type="term" value="F:histone H3K4 trimethyltransferase activity"/>
    <property type="evidence" value="ECO:0007669"/>
    <property type="project" value="UniProtKB-EC"/>
</dbReference>
<dbReference type="InterPro" id="IPR050869">
    <property type="entry name" value="H3K4_H4K5_MeTrfase"/>
</dbReference>
<dbReference type="InterPro" id="IPR011990">
    <property type="entry name" value="TPR-like_helical_dom_sf"/>
</dbReference>
<evidence type="ECO:0000313" key="12">
    <source>
        <dbReference type="EMBL" id="KAG5841334.1"/>
    </source>
</evidence>
<evidence type="ECO:0000256" key="6">
    <source>
        <dbReference type="ARBA" id="ARBA00022771"/>
    </source>
</evidence>
<dbReference type="FunFam" id="2.170.270.10:FF:000013">
    <property type="entry name" value="Histone-lysine N-methyltransferase SMYD1 isoform 1"/>
    <property type="match status" value="1"/>
</dbReference>
<dbReference type="Gene3D" id="1.25.40.970">
    <property type="match status" value="1"/>
</dbReference>
<dbReference type="FunFam" id="1.25.40.10:FF:000132">
    <property type="entry name" value="Histone-lysine N-methyltransferase SMYD1 isoform 1"/>
    <property type="match status" value="1"/>
</dbReference>
<sequence>MENVQVFDSPGKGRGLRAAKELWAGDVLFSEPSFAAVVFDNMVDHVCHSCFRRQQKLQRCGQCKFAQYCDRTCQRAGWSEHKQECGAVKTYGKVPNENIRLAARILWRVEKEGEVASDTQLTTLTDLEDHVSDMAEDDLKELKVDIHNFLDYWPRNSKQYRVDDISHIFGVINCNGFMVSDQRGIQAVGVGLFPNLCLVNHDCWPNCTVILNHGKIELRALGKISEGEEVTVSYVDFLNVSAERQQLLKQQYYFTCTCQHCTEHIKDDLMMASLDTEENKPSEELVKEVTEFSLETIKKLDQARLDGKYNEVVKLCRECLKRQEPVLADTHLYLLRILSTLSEVLSYLQFFEEAAGYARRMVEGYMKLYHPNNAQMGMATMRAGVTHWHAGLIEVGHGMICKAYGILLITHGPTHPITKDLEAMRMQTEMELRMFRQNEYVYYSMREAALKNQPMSMMSEPLAEGVKKLFRKQ</sequence>
<dbReference type="PANTHER" id="PTHR12197:SF184">
    <property type="entry name" value="HISTONE-LYSINE N-METHYLTRANSFERASE SMYD1"/>
    <property type="match status" value="1"/>
</dbReference>
<dbReference type="SUPFAM" id="SSF82199">
    <property type="entry name" value="SET domain"/>
    <property type="match status" value="1"/>
</dbReference>
<dbReference type="Gene3D" id="1.25.40.10">
    <property type="entry name" value="Tetratricopeptide repeat domain"/>
    <property type="match status" value="1"/>
</dbReference>
<dbReference type="InterPro" id="IPR044418">
    <property type="entry name" value="SMYD1_SET"/>
</dbReference>
<dbReference type="AlphaFoldDB" id="A0A9D3RS51"/>
<dbReference type="GO" id="GO:0008270">
    <property type="term" value="F:zinc ion binding"/>
    <property type="evidence" value="ECO:0007669"/>
    <property type="project" value="UniProtKB-KW"/>
</dbReference>
<feature type="domain" description="MYND-type" evidence="11">
    <location>
        <begin position="47"/>
        <end position="85"/>
    </location>
</feature>
<dbReference type="SMART" id="SM00317">
    <property type="entry name" value="SET"/>
    <property type="match status" value="1"/>
</dbReference>
<dbReference type="GO" id="GO:0005634">
    <property type="term" value="C:nucleus"/>
    <property type="evidence" value="ECO:0007669"/>
    <property type="project" value="TreeGrafter"/>
</dbReference>
<dbReference type="Gene3D" id="2.170.270.10">
    <property type="entry name" value="SET domain"/>
    <property type="match status" value="1"/>
</dbReference>
<organism evidence="12 13">
    <name type="scientific">Anguilla anguilla</name>
    <name type="common">European freshwater eel</name>
    <name type="synonym">Muraena anguilla</name>
    <dbReference type="NCBI Taxonomy" id="7936"/>
    <lineage>
        <taxon>Eukaryota</taxon>
        <taxon>Metazoa</taxon>
        <taxon>Chordata</taxon>
        <taxon>Craniata</taxon>
        <taxon>Vertebrata</taxon>
        <taxon>Euteleostomi</taxon>
        <taxon>Actinopterygii</taxon>
        <taxon>Neopterygii</taxon>
        <taxon>Teleostei</taxon>
        <taxon>Anguilliformes</taxon>
        <taxon>Anguillidae</taxon>
        <taxon>Anguilla</taxon>
    </lineage>
</organism>
<dbReference type="PANTHER" id="PTHR12197">
    <property type="entry name" value="HISTONE-LYSINE N-METHYLTRANSFERASE SMYD"/>
    <property type="match status" value="1"/>
</dbReference>
<evidence type="ECO:0000256" key="1">
    <source>
        <dbReference type="ARBA" id="ARBA00012182"/>
    </source>
</evidence>
<evidence type="ECO:0000256" key="7">
    <source>
        <dbReference type="ARBA" id="ARBA00022833"/>
    </source>
</evidence>
<evidence type="ECO:0000256" key="5">
    <source>
        <dbReference type="ARBA" id="ARBA00022723"/>
    </source>
</evidence>
<reference evidence="12" key="1">
    <citation type="submission" date="2021-01" db="EMBL/GenBank/DDBJ databases">
        <title>A chromosome-scale assembly of European eel, Anguilla anguilla.</title>
        <authorList>
            <person name="Henkel C."/>
            <person name="Jong-Raadsen S.A."/>
            <person name="Dufour S."/>
            <person name="Weltzien F.-A."/>
            <person name="Palstra A.P."/>
            <person name="Pelster B."/>
            <person name="Spaink H.P."/>
            <person name="Van Den Thillart G.E."/>
            <person name="Jansen H."/>
            <person name="Zahm M."/>
            <person name="Klopp C."/>
            <person name="Cedric C."/>
            <person name="Louis A."/>
            <person name="Berthelot C."/>
            <person name="Parey E."/>
            <person name="Roest Crollius H."/>
            <person name="Montfort J."/>
            <person name="Robinson-Rechavi M."/>
            <person name="Bucao C."/>
            <person name="Bouchez O."/>
            <person name="Gislard M."/>
            <person name="Lluch J."/>
            <person name="Milhes M."/>
            <person name="Lampietro C."/>
            <person name="Lopez Roques C."/>
            <person name="Donnadieu C."/>
            <person name="Braasch I."/>
            <person name="Desvignes T."/>
            <person name="Postlethwait J."/>
            <person name="Bobe J."/>
            <person name="Guiguen Y."/>
            <person name="Dirks R."/>
        </authorList>
    </citation>
    <scope>NUCLEOTIDE SEQUENCE</scope>
    <source>
        <strain evidence="12">Tag_6206</strain>
        <tissue evidence="12">Liver</tissue>
    </source>
</reference>
<keyword evidence="7" id="KW-0862">Zinc</keyword>
<keyword evidence="4" id="KW-0949">S-adenosyl-L-methionine</keyword>
<evidence type="ECO:0000256" key="3">
    <source>
        <dbReference type="ARBA" id="ARBA00022679"/>
    </source>
</evidence>
<proteinExistence type="predicted"/>
<protein>
    <recommendedName>
        <fullName evidence="1">[histone H3]-lysine(4) N-trimethyltransferase</fullName>
        <ecNumber evidence="1">2.1.1.354</ecNumber>
    </recommendedName>
</protein>
<dbReference type="Pfam" id="PF01753">
    <property type="entry name" value="zf-MYND"/>
    <property type="match status" value="1"/>
</dbReference>
<dbReference type="EMBL" id="JAFIRN010000010">
    <property type="protein sequence ID" value="KAG5841334.1"/>
    <property type="molecule type" value="Genomic_DNA"/>
</dbReference>
<keyword evidence="2" id="KW-0489">Methyltransferase</keyword>
<dbReference type="Gene3D" id="1.10.220.160">
    <property type="match status" value="1"/>
</dbReference>
<dbReference type="GO" id="GO:0032259">
    <property type="term" value="P:methylation"/>
    <property type="evidence" value="ECO:0007669"/>
    <property type="project" value="UniProtKB-KW"/>
</dbReference>
<dbReference type="InterPro" id="IPR002893">
    <property type="entry name" value="Znf_MYND"/>
</dbReference>
<dbReference type="Proteomes" id="UP001044222">
    <property type="component" value="Chromosome 10"/>
</dbReference>
<name>A0A9D3RS51_ANGAN</name>
<feature type="domain" description="SET" evidence="10">
    <location>
        <begin position="2"/>
        <end position="235"/>
    </location>
</feature>
<dbReference type="Gene3D" id="6.10.140.2220">
    <property type="match status" value="1"/>
</dbReference>
<dbReference type="InterPro" id="IPR046341">
    <property type="entry name" value="SET_dom_sf"/>
</dbReference>
<evidence type="ECO:0000259" key="11">
    <source>
        <dbReference type="PROSITE" id="PS50865"/>
    </source>
</evidence>
<keyword evidence="6 9" id="KW-0863">Zinc-finger</keyword>
<keyword evidence="13" id="KW-1185">Reference proteome</keyword>
<evidence type="ECO:0000256" key="9">
    <source>
        <dbReference type="PROSITE-ProRule" id="PRU00134"/>
    </source>
</evidence>
<dbReference type="FunFam" id="6.10.140.2220:FF:000005">
    <property type="entry name" value="Histone-lysine N-methyltransferase SMYD1 isoform 1"/>
    <property type="match status" value="1"/>
</dbReference>
<accession>A0A9D3RS51</accession>
<keyword evidence="3" id="KW-0808">Transferase</keyword>
<dbReference type="PROSITE" id="PS50865">
    <property type="entry name" value="ZF_MYND_2"/>
    <property type="match status" value="1"/>
</dbReference>
<evidence type="ECO:0000256" key="2">
    <source>
        <dbReference type="ARBA" id="ARBA00022603"/>
    </source>
</evidence>
<evidence type="ECO:0000256" key="8">
    <source>
        <dbReference type="ARBA" id="ARBA00047571"/>
    </source>
</evidence>
<comment type="caution">
    <text evidence="12">The sequence shown here is derived from an EMBL/GenBank/DDBJ whole genome shotgun (WGS) entry which is preliminary data.</text>
</comment>
<dbReference type="CDD" id="cd10526">
    <property type="entry name" value="SET_SMYD1"/>
    <property type="match status" value="1"/>
</dbReference>
<evidence type="ECO:0000259" key="10">
    <source>
        <dbReference type="PROSITE" id="PS50280"/>
    </source>
</evidence>
<evidence type="ECO:0000313" key="13">
    <source>
        <dbReference type="Proteomes" id="UP001044222"/>
    </source>
</evidence>
<dbReference type="PROSITE" id="PS50280">
    <property type="entry name" value="SET"/>
    <property type="match status" value="1"/>
</dbReference>
<dbReference type="Pfam" id="PF00856">
    <property type="entry name" value="SET"/>
    <property type="match status" value="1"/>
</dbReference>
<dbReference type="InterPro" id="IPR001214">
    <property type="entry name" value="SET_dom"/>
</dbReference>
<comment type="catalytic activity">
    <reaction evidence="8">
        <text>L-lysyl(4)-[histone H3] + 3 S-adenosyl-L-methionine = N(6),N(6),N(6)-trimethyl-L-lysyl(4)-[histone H3] + 3 S-adenosyl-L-homocysteine + 3 H(+)</text>
        <dbReference type="Rhea" id="RHEA:60260"/>
        <dbReference type="Rhea" id="RHEA-COMP:15537"/>
        <dbReference type="Rhea" id="RHEA-COMP:15547"/>
        <dbReference type="ChEBI" id="CHEBI:15378"/>
        <dbReference type="ChEBI" id="CHEBI:29969"/>
        <dbReference type="ChEBI" id="CHEBI:57856"/>
        <dbReference type="ChEBI" id="CHEBI:59789"/>
        <dbReference type="ChEBI" id="CHEBI:61961"/>
        <dbReference type="EC" id="2.1.1.354"/>
    </reaction>
</comment>
<gene>
    <name evidence="12" type="ORF">ANANG_G00198430</name>
</gene>
<keyword evidence="5" id="KW-0479">Metal-binding</keyword>
<dbReference type="EC" id="2.1.1.354" evidence="1"/>